<evidence type="ECO:0000313" key="4">
    <source>
        <dbReference type="EMBL" id="REG11855.1"/>
    </source>
</evidence>
<feature type="domain" description="Carbohydrate kinase PfkB" evidence="3">
    <location>
        <begin position="2"/>
        <end position="300"/>
    </location>
</feature>
<dbReference type="InterPro" id="IPR029056">
    <property type="entry name" value="Ribokinase-like"/>
</dbReference>
<gene>
    <name evidence="4" type="ORF">DFR64_1749</name>
</gene>
<dbReference type="RefSeq" id="WP_116224968.1">
    <property type="nucleotide sequence ID" value="NZ_AP018437.1"/>
</dbReference>
<dbReference type="GO" id="GO:0005829">
    <property type="term" value="C:cytosol"/>
    <property type="evidence" value="ECO:0007669"/>
    <property type="project" value="TreeGrafter"/>
</dbReference>
<dbReference type="EMBL" id="QUMS01000001">
    <property type="protein sequence ID" value="REG11855.1"/>
    <property type="molecule type" value="Genomic_DNA"/>
</dbReference>
<dbReference type="PANTHER" id="PTHR10584:SF166">
    <property type="entry name" value="RIBOKINASE"/>
    <property type="match status" value="1"/>
</dbReference>
<evidence type="ECO:0000259" key="3">
    <source>
        <dbReference type="Pfam" id="PF00294"/>
    </source>
</evidence>
<dbReference type="PROSITE" id="PS00583">
    <property type="entry name" value="PFKB_KINASES_1"/>
    <property type="match status" value="1"/>
</dbReference>
<keyword evidence="1" id="KW-0808">Transferase</keyword>
<keyword evidence="2 4" id="KW-0418">Kinase</keyword>
<reference evidence="4 5" key="1">
    <citation type="submission" date="2018-08" db="EMBL/GenBank/DDBJ databases">
        <title>Genomic Encyclopedia of Type Strains, Phase IV (KMG-IV): sequencing the most valuable type-strain genomes for metagenomic binning, comparative biology and taxonomic classification.</title>
        <authorList>
            <person name="Goeker M."/>
        </authorList>
    </citation>
    <scope>NUCLEOTIDE SEQUENCE [LARGE SCALE GENOMIC DNA]</scope>
    <source>
        <strain evidence="4 5">DSM 23923</strain>
    </source>
</reference>
<protein>
    <submittedName>
        <fullName evidence="4">Ribokinase/fructoselysine 6-kinase</fullName>
    </submittedName>
</protein>
<comment type="caution">
    <text evidence="4">The sequence shown here is derived from an EMBL/GenBank/DDBJ whole genome shotgun (WGS) entry which is preliminary data.</text>
</comment>
<organism evidence="4 5">
    <name type="scientific">Pelolinea submarina</name>
    <dbReference type="NCBI Taxonomy" id="913107"/>
    <lineage>
        <taxon>Bacteria</taxon>
        <taxon>Bacillati</taxon>
        <taxon>Chloroflexota</taxon>
        <taxon>Anaerolineae</taxon>
        <taxon>Anaerolineales</taxon>
        <taxon>Anaerolineaceae</taxon>
        <taxon>Pelolinea</taxon>
    </lineage>
</organism>
<dbReference type="OrthoDB" id="9813569at2"/>
<dbReference type="Proteomes" id="UP000256388">
    <property type="component" value="Unassembled WGS sequence"/>
</dbReference>
<dbReference type="SUPFAM" id="SSF53613">
    <property type="entry name" value="Ribokinase-like"/>
    <property type="match status" value="1"/>
</dbReference>
<keyword evidence="5" id="KW-1185">Reference proteome</keyword>
<dbReference type="Gene3D" id="3.40.1190.20">
    <property type="match status" value="1"/>
</dbReference>
<dbReference type="InterPro" id="IPR002173">
    <property type="entry name" value="Carboh/pur_kinase_PfkB_CS"/>
</dbReference>
<evidence type="ECO:0000256" key="1">
    <source>
        <dbReference type="ARBA" id="ARBA00022679"/>
    </source>
</evidence>
<dbReference type="GO" id="GO:0016301">
    <property type="term" value="F:kinase activity"/>
    <property type="evidence" value="ECO:0007669"/>
    <property type="project" value="UniProtKB-KW"/>
</dbReference>
<dbReference type="AlphaFoldDB" id="A0A347ZQK8"/>
<sequence length="313" mass="33610">MKVLCVGMMVCDILISPVPDDIMEKDCAKIDSPVISSGGDALNVAVSLSKLGLDASISGRIGADANGEFLLAECDKSGIDTSGVIKDTQYNTAVTYVLIDTSGERHFLTENEIFQNLKFEDIDQQQVAESDLVYFGSAMKMAAMDDGGTARLFQLAHALGKTTVMDAAVNSELSEIDWLARLSPSLQETDIFFPSYSEAKLISHKEEPGEIAACFKDFGMQIFGIKLGQNGCYVTDFQVEKLIPGVKGLPVFDTTGAGDSFMAGMICALSHDFDIFESTRFANVVAAMNIGAIGATAGVPDFDTAQQFLKRNL</sequence>
<name>A0A347ZQK8_9CHLR</name>
<proteinExistence type="predicted"/>
<evidence type="ECO:0000313" key="5">
    <source>
        <dbReference type="Proteomes" id="UP000256388"/>
    </source>
</evidence>
<dbReference type="Pfam" id="PF00294">
    <property type="entry name" value="PfkB"/>
    <property type="match status" value="1"/>
</dbReference>
<dbReference type="InterPro" id="IPR011611">
    <property type="entry name" value="PfkB_dom"/>
</dbReference>
<accession>A0A347ZQK8</accession>
<dbReference type="PANTHER" id="PTHR10584">
    <property type="entry name" value="SUGAR KINASE"/>
    <property type="match status" value="1"/>
</dbReference>
<evidence type="ECO:0000256" key="2">
    <source>
        <dbReference type="ARBA" id="ARBA00022777"/>
    </source>
</evidence>
<dbReference type="CDD" id="cd01166">
    <property type="entry name" value="KdgK"/>
    <property type="match status" value="1"/>
</dbReference>
<dbReference type="PROSITE" id="PS00584">
    <property type="entry name" value="PFKB_KINASES_2"/>
    <property type="match status" value="1"/>
</dbReference>